<evidence type="ECO:0000313" key="4">
    <source>
        <dbReference type="EMBL" id="KAH6697173.1"/>
    </source>
</evidence>
<feature type="chain" id="PRO_5040244057" evidence="3">
    <location>
        <begin position="36"/>
        <end position="989"/>
    </location>
</feature>
<feature type="compositionally biased region" description="Low complexity" evidence="1">
    <location>
        <begin position="900"/>
        <end position="920"/>
    </location>
</feature>
<comment type="caution">
    <text evidence="4">The sequence shown here is derived from an EMBL/GenBank/DDBJ whole genome shotgun (WGS) entry which is preliminary data.</text>
</comment>
<reference evidence="4" key="1">
    <citation type="journal article" date="2021" name="Nat. Commun.">
        <title>Genetic determinants of endophytism in the Arabidopsis root mycobiome.</title>
        <authorList>
            <person name="Mesny F."/>
            <person name="Miyauchi S."/>
            <person name="Thiergart T."/>
            <person name="Pickel B."/>
            <person name="Atanasova L."/>
            <person name="Karlsson M."/>
            <person name="Huettel B."/>
            <person name="Barry K.W."/>
            <person name="Haridas S."/>
            <person name="Chen C."/>
            <person name="Bauer D."/>
            <person name="Andreopoulos W."/>
            <person name="Pangilinan J."/>
            <person name="LaButti K."/>
            <person name="Riley R."/>
            <person name="Lipzen A."/>
            <person name="Clum A."/>
            <person name="Drula E."/>
            <person name="Henrissat B."/>
            <person name="Kohler A."/>
            <person name="Grigoriev I.V."/>
            <person name="Martin F.M."/>
            <person name="Hacquard S."/>
        </authorList>
    </citation>
    <scope>NUCLEOTIDE SEQUENCE</scope>
    <source>
        <strain evidence="4">MPI-SDFR-AT-0117</strain>
    </source>
</reference>
<feature type="compositionally biased region" description="Low complexity" evidence="1">
    <location>
        <begin position="559"/>
        <end position="570"/>
    </location>
</feature>
<name>A0A9P9AGE3_9PEZI</name>
<feature type="region of interest" description="Disordered" evidence="1">
    <location>
        <begin position="543"/>
        <end position="639"/>
    </location>
</feature>
<feature type="region of interest" description="Disordered" evidence="1">
    <location>
        <begin position="829"/>
        <end position="920"/>
    </location>
</feature>
<feature type="compositionally biased region" description="Low complexity" evidence="1">
    <location>
        <begin position="188"/>
        <end position="206"/>
    </location>
</feature>
<evidence type="ECO:0000313" key="5">
    <source>
        <dbReference type="Proteomes" id="UP000770015"/>
    </source>
</evidence>
<feature type="compositionally biased region" description="Low complexity" evidence="1">
    <location>
        <begin position="377"/>
        <end position="387"/>
    </location>
</feature>
<feature type="transmembrane region" description="Helical" evidence="2">
    <location>
        <begin position="236"/>
        <end position="257"/>
    </location>
</feature>
<evidence type="ECO:0000256" key="2">
    <source>
        <dbReference type="SAM" id="Phobius"/>
    </source>
</evidence>
<keyword evidence="5" id="KW-1185">Reference proteome</keyword>
<dbReference type="EMBL" id="JAGSXJ010000001">
    <property type="protein sequence ID" value="KAH6697173.1"/>
    <property type="molecule type" value="Genomic_DNA"/>
</dbReference>
<feature type="region of interest" description="Disordered" evidence="1">
    <location>
        <begin position="499"/>
        <end position="527"/>
    </location>
</feature>
<feature type="region of interest" description="Disordered" evidence="1">
    <location>
        <begin position="153"/>
        <end position="174"/>
    </location>
</feature>
<keyword evidence="2" id="KW-0472">Membrane</keyword>
<organism evidence="4 5">
    <name type="scientific">Plectosphaerella plurivora</name>
    <dbReference type="NCBI Taxonomy" id="936078"/>
    <lineage>
        <taxon>Eukaryota</taxon>
        <taxon>Fungi</taxon>
        <taxon>Dikarya</taxon>
        <taxon>Ascomycota</taxon>
        <taxon>Pezizomycotina</taxon>
        <taxon>Sordariomycetes</taxon>
        <taxon>Hypocreomycetidae</taxon>
        <taxon>Glomerellales</taxon>
        <taxon>Plectosphaerellaceae</taxon>
        <taxon>Plectosphaerella</taxon>
    </lineage>
</organism>
<dbReference type="AlphaFoldDB" id="A0A9P9AGE3"/>
<gene>
    <name evidence="4" type="ORF">F5X68DRAFT_238505</name>
</gene>
<dbReference type="OrthoDB" id="3946741at2759"/>
<evidence type="ECO:0000256" key="1">
    <source>
        <dbReference type="SAM" id="MobiDB-lite"/>
    </source>
</evidence>
<accession>A0A9P9AGE3</accession>
<feature type="region of interest" description="Disordered" evidence="1">
    <location>
        <begin position="188"/>
        <end position="229"/>
    </location>
</feature>
<feature type="compositionally biased region" description="Basic and acidic residues" evidence="1">
    <location>
        <begin position="593"/>
        <end position="609"/>
    </location>
</feature>
<keyword evidence="2" id="KW-1133">Transmembrane helix</keyword>
<keyword evidence="3" id="KW-0732">Signal</keyword>
<feature type="compositionally biased region" description="Low complexity" evidence="1">
    <location>
        <begin position="161"/>
        <end position="174"/>
    </location>
</feature>
<feature type="signal peptide" evidence="3">
    <location>
        <begin position="1"/>
        <end position="35"/>
    </location>
</feature>
<sequence>MKDGTVIQMSQHRVAIKPLLLLFLWAVTLLRGVSARDIFEYSDDLAEFVPECGSHCFVAFLNSHFTRPSCKESSLECLCTQRGAGGFTIGEGAVQCLEAESRVGLCRDGGVSRANIDKAYFMCSGQPGAVRATHTALEGTFVVTGTAGGVVLAPPLPTEITSPTRRSASTTPLPTTLIVAPTISTLSTRTTAASTSTESQTTASSSRFTPTPEPSGNDPAAEASGSSEEGFGTKQVIGLSVGIAGAIGLLLAVFLLARLRRRKRLDNASPSFEPPQEKRASRGYWPGREQRDVVHISPPLPGLSPAFPRPGESRNTVWPDTIGMALSRPQSGAQPAISSPHYRRASKLLPPKPYASRPYLTLNIPDPRLSVSPPGASQPATPTRAAPPQIKVQTKTNGPLIGQLSKRPAPLPDGRESAMTEFEEDGIMSASVASRSASQVWRPPPSDPRSATTYYVADRSGNWVLGRPDLENRKSHIVELEATTPAVLKASLPSASAARLSQAGIGHGKGSPIAPPAPQGPEKPPAANLLPAVNILAAGGGKPLSSASSIYSEDRNRKAAPAATAHNVPAMSFSHPEPPRRRSNSLTGRKSHNRGESQDGLLARHDSKASHGSNNSVSTIGSYNGPAEEEGGRVLDPMSLSPVVESPEAIGMQGRSPPPQGLGLSNNSKLMFRPPPVRLGLHSPPGQPSPTLGMLQASGNMSRAPDQMASEGKPLRYATVGRQPQGQYNVMPRRPDPAQFTTGSPAMSTMRIVPQPHDGTAIPSAYPSPLRPQRPPLHRDGGQHQQQYPHPRQPARTYPAPEQQRPPAAAYGQYVPYRPQAVGIHQALWGQGPVPGQDGRQGQQEPGWRPQPQQQQQRRMESETSTLQQQLRRPDLQQAMGGQYPQHIAQQQSRPSMAPSAYSNGSTSFSGSGSWSSSSSSLAAKRLGNERAATLAVQTSGGGGYPATDPRWKPAVQGQGEVLLLPQTPGWQPRLTPTRRGDDLFLNVQ</sequence>
<feature type="region of interest" description="Disordered" evidence="1">
    <location>
        <begin position="965"/>
        <end position="989"/>
    </location>
</feature>
<feature type="region of interest" description="Disordered" evidence="1">
    <location>
        <begin position="365"/>
        <end position="387"/>
    </location>
</feature>
<feature type="compositionally biased region" description="Low complexity" evidence="1">
    <location>
        <begin position="840"/>
        <end position="857"/>
    </location>
</feature>
<feature type="compositionally biased region" description="Pro residues" evidence="1">
    <location>
        <begin position="513"/>
        <end position="524"/>
    </location>
</feature>
<feature type="compositionally biased region" description="Polar residues" evidence="1">
    <location>
        <begin position="610"/>
        <end position="622"/>
    </location>
</feature>
<protein>
    <submittedName>
        <fullName evidence="4">Uncharacterized protein</fullName>
    </submittedName>
</protein>
<dbReference type="Proteomes" id="UP000770015">
    <property type="component" value="Unassembled WGS sequence"/>
</dbReference>
<evidence type="ECO:0000256" key="3">
    <source>
        <dbReference type="SAM" id="SignalP"/>
    </source>
</evidence>
<keyword evidence="2" id="KW-0812">Transmembrane</keyword>
<proteinExistence type="predicted"/>
<feature type="region of interest" description="Disordered" evidence="1">
    <location>
        <begin position="329"/>
        <end position="350"/>
    </location>
</feature>
<feature type="region of interest" description="Disordered" evidence="1">
    <location>
        <begin position="692"/>
        <end position="807"/>
    </location>
</feature>